<dbReference type="SMART" id="SM00388">
    <property type="entry name" value="HisKA"/>
    <property type="match status" value="1"/>
</dbReference>
<dbReference type="InterPro" id="IPR003661">
    <property type="entry name" value="HisK_dim/P_dom"/>
</dbReference>
<protein>
    <recommendedName>
        <fullName evidence="2">histidine kinase</fullName>
        <ecNumber evidence="2">2.7.13.3</ecNumber>
    </recommendedName>
</protein>
<dbReference type="PROSITE" id="PS50113">
    <property type="entry name" value="PAC"/>
    <property type="match status" value="1"/>
</dbReference>
<dbReference type="InterPro" id="IPR036097">
    <property type="entry name" value="HisK_dim/P_sf"/>
</dbReference>
<keyword evidence="3" id="KW-0597">Phosphoprotein</keyword>
<evidence type="ECO:0000256" key="6">
    <source>
        <dbReference type="ARBA" id="ARBA00022777"/>
    </source>
</evidence>
<keyword evidence="4" id="KW-0808">Transferase</keyword>
<evidence type="ECO:0000256" key="7">
    <source>
        <dbReference type="ARBA" id="ARBA00022840"/>
    </source>
</evidence>
<evidence type="ECO:0000313" key="12">
    <source>
        <dbReference type="EMBL" id="REE57454.1"/>
    </source>
</evidence>
<name>A0A3D9Q9C3_9BACL</name>
<keyword evidence="7" id="KW-0067">ATP-binding</keyword>
<comment type="catalytic activity">
    <reaction evidence="1">
        <text>ATP + protein L-histidine = ADP + protein N-phospho-L-histidine.</text>
        <dbReference type="EC" id="2.7.13.3"/>
    </reaction>
</comment>
<dbReference type="Proteomes" id="UP000256304">
    <property type="component" value="Unassembled WGS sequence"/>
</dbReference>
<sequence length="545" mass="61504">MSKPTIQLNELMQLSDGGHILYIYEDPQRYVENAVSFILTGLEQGHHLFVIDNQSMIDQIRSNLMRSLPLEQFGDIHFFDNHVFYGAYGDFHYDTILNHSDEIFAPFKDQPISIRTWAHVAWKDQAEILGKLKHFENQSDHKVHAMKLVSVCAYNGNEVSASFLNMMLRNHEYLMTDQELVSSSLYAKSDAVFPSMSVLSDHKMSMERERTASTKLKGELHATRQQLESFITNHTDSIMILNLHHEIIRVNDAFEKVFGWSCDELLGLKALELPIIPADNRSEVTRNLKEAALGQSVVGYEAIRKTKNGSELHVAISYFALRNEEDHLSGLAVILRDVTEQKRSQELLIRAEKLSIAGELAAGIAHEIRNPLTAVKGFLQMLQSGANKSTYYEIMSSEIMRIDTILGELLMLAKPIVANFQPETIASLIQEVVALLEAQANMCNVQILTHFDNDQVQITCEANPMKQVFINFVKNAIEAMPSGGELAIHLTCDESMAYIRFHDQGVGMPEHVLSKMRVTSEENKGTTVEIMMPLYNHGAILAKRG</sequence>
<dbReference type="SMART" id="SM00091">
    <property type="entry name" value="PAS"/>
    <property type="match status" value="1"/>
</dbReference>
<dbReference type="SUPFAM" id="SSF47384">
    <property type="entry name" value="Homodimeric domain of signal transducing histidine kinase"/>
    <property type="match status" value="1"/>
</dbReference>
<dbReference type="InterPro" id="IPR035965">
    <property type="entry name" value="PAS-like_dom_sf"/>
</dbReference>
<feature type="domain" description="Histidine kinase" evidence="9">
    <location>
        <begin position="363"/>
        <end position="545"/>
    </location>
</feature>
<accession>A0A3D9Q9C3</accession>
<dbReference type="AlphaFoldDB" id="A0A3D9Q9C3"/>
<evidence type="ECO:0000256" key="3">
    <source>
        <dbReference type="ARBA" id="ARBA00022553"/>
    </source>
</evidence>
<dbReference type="PANTHER" id="PTHR43065:SF10">
    <property type="entry name" value="PEROXIDE STRESS-ACTIVATED HISTIDINE KINASE MAK3"/>
    <property type="match status" value="1"/>
</dbReference>
<dbReference type="Gene3D" id="1.10.287.130">
    <property type="match status" value="1"/>
</dbReference>
<dbReference type="SUPFAM" id="SSF55785">
    <property type="entry name" value="PYP-like sensor domain (PAS domain)"/>
    <property type="match status" value="1"/>
</dbReference>
<proteinExistence type="predicted"/>
<evidence type="ECO:0000313" key="13">
    <source>
        <dbReference type="Proteomes" id="UP000256304"/>
    </source>
</evidence>
<evidence type="ECO:0000256" key="8">
    <source>
        <dbReference type="ARBA" id="ARBA00023012"/>
    </source>
</evidence>
<dbReference type="Gene3D" id="3.30.565.10">
    <property type="entry name" value="Histidine kinase-like ATPase, C-terminal domain"/>
    <property type="match status" value="1"/>
</dbReference>
<evidence type="ECO:0000256" key="4">
    <source>
        <dbReference type="ARBA" id="ARBA00022679"/>
    </source>
</evidence>
<gene>
    <name evidence="12" type="ORF">A8990_15532</name>
</gene>
<reference evidence="12 13" key="1">
    <citation type="submission" date="2018-08" db="EMBL/GenBank/DDBJ databases">
        <title>Genomic Encyclopedia of Type Strains, Phase III (KMG-III): the genomes of soil and plant-associated and newly described type strains.</title>
        <authorList>
            <person name="Whitman W."/>
        </authorList>
    </citation>
    <scope>NUCLEOTIDE SEQUENCE [LARGE SCALE GENOMIC DNA]</scope>
    <source>
        <strain evidence="12 13">CGMCC 1.10966</strain>
    </source>
</reference>
<evidence type="ECO:0000259" key="11">
    <source>
        <dbReference type="PROSITE" id="PS50113"/>
    </source>
</evidence>
<dbReference type="RefSeq" id="WP_181909835.1">
    <property type="nucleotide sequence ID" value="NZ_QTTN01000055.1"/>
</dbReference>
<keyword evidence="8" id="KW-0902">Two-component regulatory system</keyword>
<dbReference type="InterPro" id="IPR000700">
    <property type="entry name" value="PAS-assoc_C"/>
</dbReference>
<dbReference type="InterPro" id="IPR025847">
    <property type="entry name" value="MEDS_domain"/>
</dbReference>
<evidence type="ECO:0000259" key="9">
    <source>
        <dbReference type="PROSITE" id="PS50109"/>
    </source>
</evidence>
<dbReference type="InterPro" id="IPR005467">
    <property type="entry name" value="His_kinase_dom"/>
</dbReference>
<evidence type="ECO:0000259" key="10">
    <source>
        <dbReference type="PROSITE" id="PS50112"/>
    </source>
</evidence>
<dbReference type="Pfam" id="PF14417">
    <property type="entry name" value="MEDS"/>
    <property type="match status" value="1"/>
</dbReference>
<dbReference type="Gene3D" id="3.30.450.20">
    <property type="entry name" value="PAS domain"/>
    <property type="match status" value="1"/>
</dbReference>
<dbReference type="CDD" id="cd00082">
    <property type="entry name" value="HisKA"/>
    <property type="match status" value="1"/>
</dbReference>
<dbReference type="EMBL" id="QTTN01000055">
    <property type="protein sequence ID" value="REE57454.1"/>
    <property type="molecule type" value="Genomic_DNA"/>
</dbReference>
<dbReference type="GO" id="GO:0005524">
    <property type="term" value="F:ATP binding"/>
    <property type="evidence" value="ECO:0007669"/>
    <property type="project" value="UniProtKB-KW"/>
</dbReference>
<feature type="domain" description="PAS" evidence="10">
    <location>
        <begin position="223"/>
        <end position="295"/>
    </location>
</feature>
<evidence type="ECO:0000256" key="5">
    <source>
        <dbReference type="ARBA" id="ARBA00022741"/>
    </source>
</evidence>
<dbReference type="Pfam" id="PF13426">
    <property type="entry name" value="PAS_9"/>
    <property type="match status" value="1"/>
</dbReference>
<evidence type="ECO:0000256" key="1">
    <source>
        <dbReference type="ARBA" id="ARBA00000085"/>
    </source>
</evidence>
<dbReference type="CDD" id="cd00075">
    <property type="entry name" value="HATPase"/>
    <property type="match status" value="1"/>
</dbReference>
<dbReference type="SUPFAM" id="SSF55874">
    <property type="entry name" value="ATPase domain of HSP90 chaperone/DNA topoisomerase II/histidine kinase"/>
    <property type="match status" value="1"/>
</dbReference>
<comment type="caution">
    <text evidence="12">The sequence shown here is derived from an EMBL/GenBank/DDBJ whole genome shotgun (WGS) entry which is preliminary data.</text>
</comment>
<feature type="domain" description="PAC" evidence="11">
    <location>
        <begin position="296"/>
        <end position="350"/>
    </location>
</feature>
<dbReference type="InterPro" id="IPR003594">
    <property type="entry name" value="HATPase_dom"/>
</dbReference>
<keyword evidence="13" id="KW-1185">Reference proteome</keyword>
<keyword evidence="6" id="KW-0418">Kinase</keyword>
<dbReference type="Pfam" id="PF02518">
    <property type="entry name" value="HATPase_c"/>
    <property type="match status" value="1"/>
</dbReference>
<dbReference type="PANTHER" id="PTHR43065">
    <property type="entry name" value="SENSOR HISTIDINE KINASE"/>
    <property type="match status" value="1"/>
</dbReference>
<dbReference type="PROSITE" id="PS50112">
    <property type="entry name" value="PAS"/>
    <property type="match status" value="1"/>
</dbReference>
<dbReference type="CDD" id="cd00130">
    <property type="entry name" value="PAS"/>
    <property type="match status" value="1"/>
</dbReference>
<evidence type="ECO:0000256" key="2">
    <source>
        <dbReference type="ARBA" id="ARBA00012438"/>
    </source>
</evidence>
<dbReference type="NCBIfam" id="TIGR00229">
    <property type="entry name" value="sensory_box"/>
    <property type="match status" value="1"/>
</dbReference>
<dbReference type="PROSITE" id="PS50109">
    <property type="entry name" value="HIS_KIN"/>
    <property type="match status" value="1"/>
</dbReference>
<keyword evidence="5" id="KW-0547">Nucleotide-binding</keyword>
<dbReference type="Pfam" id="PF00512">
    <property type="entry name" value="HisKA"/>
    <property type="match status" value="1"/>
</dbReference>
<organism evidence="12 13">
    <name type="scientific">Paenibacillus taihuensis</name>
    <dbReference type="NCBI Taxonomy" id="1156355"/>
    <lineage>
        <taxon>Bacteria</taxon>
        <taxon>Bacillati</taxon>
        <taxon>Bacillota</taxon>
        <taxon>Bacilli</taxon>
        <taxon>Bacillales</taxon>
        <taxon>Paenibacillaceae</taxon>
        <taxon>Paenibacillus</taxon>
    </lineage>
</organism>
<dbReference type="InterPro" id="IPR036890">
    <property type="entry name" value="HATPase_C_sf"/>
</dbReference>
<dbReference type="GO" id="GO:0000155">
    <property type="term" value="F:phosphorelay sensor kinase activity"/>
    <property type="evidence" value="ECO:0007669"/>
    <property type="project" value="InterPro"/>
</dbReference>
<dbReference type="InterPro" id="IPR000014">
    <property type="entry name" value="PAS"/>
</dbReference>
<dbReference type="EC" id="2.7.13.3" evidence="2"/>